<dbReference type="AlphaFoldDB" id="A0A9P4LDZ4"/>
<keyword evidence="14" id="KW-1185">Reference proteome</keyword>
<keyword evidence="5 11" id="KW-0472">Membrane</keyword>
<dbReference type="InterPro" id="IPR051008">
    <property type="entry name" value="Telomere_Capping_Maintenance"/>
</dbReference>
<proteinExistence type="inferred from homology"/>
<comment type="caution">
    <text evidence="13">The sequence shown here is derived from an EMBL/GenBank/DDBJ whole genome shotgun (WGS) entry which is preliminary data.</text>
</comment>
<protein>
    <recommendedName>
        <fullName evidence="9">Maintenance of telomere capping protein 6</fullName>
    </recommendedName>
</protein>
<dbReference type="GO" id="GO:0016020">
    <property type="term" value="C:membrane"/>
    <property type="evidence" value="ECO:0007669"/>
    <property type="project" value="UniProtKB-SubCell"/>
</dbReference>
<gene>
    <name evidence="13" type="ORF">K460DRAFT_301841</name>
</gene>
<evidence type="ECO:0000256" key="6">
    <source>
        <dbReference type="ARBA" id="ARBA00023180"/>
    </source>
</evidence>
<accession>A0A9P4LDZ4</accession>
<keyword evidence="4 11" id="KW-1133">Transmembrane helix</keyword>
<dbReference type="GeneID" id="63847137"/>
<keyword evidence="3" id="KW-0732">Signal</keyword>
<dbReference type="EMBL" id="ML976614">
    <property type="protein sequence ID" value="KAF1850609.1"/>
    <property type="molecule type" value="Genomic_DNA"/>
</dbReference>
<sequence length="646" mass="70444">MSGNKLYDPDQAAVDTRWIQPWSENLRAQRDVGLRVPINFQTVPAVSLRQACFSNKQYEHHAFQKCFSNLLGVGFRRFEIDVYWDPLQTGWSLCPVQQPTNGDTVSVASSPTVTISTETTSARLQESTAVPPGQLGFDRRQVTSETASAPAEASSTASSPSAINPTASPSVAARPTLITFPTTDGPPLTQIGSYNCTSLTTLELLTALLGDFLEDTATTTGAAITLLTFNLHAASSLTDPDGPAPLLSQDQLPESGAFLSDIVKGNLTGETYTPSHLRDQRANLNESWYQVNWNNRPAVGYYDVTTNVDGQLFTQNGWPSEAFMEFQKLYRVVTSFGTIDPQMQYYNIGPDIDFIFPPGTITNVAETSIDFAGRLSSGCLFASSESTVTSKTNSSWAISIPESLDINANPDLMAPIPSITNLTSCGLSPFLNQSLANTTADKNPLPYADFVHSSLWSFAPGEPLNATSKNLGTTANRCVIMTISPYPGRWRVTDCVDRHRVACQDPSQPYNWQISSSDSNYEGAASACRTPYQFSIPHTALENAHLLAALQSHRQTAPNDDAIYIDLNQLSTPDCWVIGLNGTCPYLSRMDINPTRVVVVPTIAAVIIFVLAALTFFVKCAANRREDKRGRKRRLVGGWEYEGVPS</sequence>
<comment type="subcellular location">
    <subcellularLocation>
        <location evidence="1">Membrane</location>
        <topology evidence="1">Single-pass type I membrane protein</topology>
    </subcellularLocation>
</comment>
<evidence type="ECO:0000256" key="8">
    <source>
        <dbReference type="ARBA" id="ARBA00038159"/>
    </source>
</evidence>
<evidence type="ECO:0000256" key="2">
    <source>
        <dbReference type="ARBA" id="ARBA00022692"/>
    </source>
</evidence>
<evidence type="ECO:0000256" key="3">
    <source>
        <dbReference type="ARBA" id="ARBA00022729"/>
    </source>
</evidence>
<comment type="similarity">
    <text evidence="8">Belongs to the MTC6 family.</text>
</comment>
<evidence type="ECO:0000256" key="11">
    <source>
        <dbReference type="SAM" id="Phobius"/>
    </source>
</evidence>
<feature type="region of interest" description="Disordered" evidence="10">
    <location>
        <begin position="119"/>
        <end position="170"/>
    </location>
</feature>
<evidence type="ECO:0000256" key="5">
    <source>
        <dbReference type="ARBA" id="ARBA00023136"/>
    </source>
</evidence>
<dbReference type="OrthoDB" id="5573651at2759"/>
<keyword evidence="6" id="KW-0325">Glycoprotein</keyword>
<evidence type="ECO:0000313" key="13">
    <source>
        <dbReference type="EMBL" id="KAF1850609.1"/>
    </source>
</evidence>
<dbReference type="PANTHER" id="PTHR35518:SF2">
    <property type="entry name" value="MAINTENANCE OF TELOMERE CAPPING PROTEIN 6"/>
    <property type="match status" value="1"/>
</dbReference>
<evidence type="ECO:0000256" key="7">
    <source>
        <dbReference type="ARBA" id="ARBA00037703"/>
    </source>
</evidence>
<dbReference type="InterPro" id="IPR057530">
    <property type="entry name" value="TIM-barrel_MTC6"/>
</dbReference>
<name>A0A9P4LDZ4_9PLEO</name>
<keyword evidence="2 11" id="KW-0812">Transmembrane</keyword>
<feature type="compositionally biased region" description="Low complexity" evidence="10">
    <location>
        <begin position="143"/>
        <end position="170"/>
    </location>
</feature>
<evidence type="ECO:0000259" key="12">
    <source>
        <dbReference type="Pfam" id="PF25506"/>
    </source>
</evidence>
<dbReference type="PANTHER" id="PTHR35518">
    <property type="entry name" value="MAINTENANCE OF TELOMOERE CAPPING"/>
    <property type="match status" value="1"/>
</dbReference>
<reference evidence="13" key="1">
    <citation type="submission" date="2020-01" db="EMBL/GenBank/DDBJ databases">
        <authorList>
            <consortium name="DOE Joint Genome Institute"/>
            <person name="Haridas S."/>
            <person name="Albert R."/>
            <person name="Binder M."/>
            <person name="Bloem J."/>
            <person name="Labutti K."/>
            <person name="Salamov A."/>
            <person name="Andreopoulos B."/>
            <person name="Baker S.E."/>
            <person name="Barry K."/>
            <person name="Bills G."/>
            <person name="Bluhm B.H."/>
            <person name="Cannon C."/>
            <person name="Castanera R."/>
            <person name="Culley D.E."/>
            <person name="Daum C."/>
            <person name="Ezra D."/>
            <person name="Gonzalez J.B."/>
            <person name="Henrissat B."/>
            <person name="Kuo A."/>
            <person name="Liang C."/>
            <person name="Lipzen A."/>
            <person name="Lutzoni F."/>
            <person name="Magnuson J."/>
            <person name="Mondo S."/>
            <person name="Nolan M."/>
            <person name="Ohm R."/>
            <person name="Pangilinan J."/>
            <person name="Park H.-J."/>
            <person name="Ramirez L."/>
            <person name="Alfaro M."/>
            <person name="Sun H."/>
            <person name="Tritt A."/>
            <person name="Yoshinaga Y."/>
            <person name="Zwiers L.-H."/>
            <person name="Turgeon B.G."/>
            <person name="Goodwin S.B."/>
            <person name="Spatafora J.W."/>
            <person name="Crous P.W."/>
            <person name="Grigoriev I.V."/>
        </authorList>
    </citation>
    <scope>NUCLEOTIDE SEQUENCE</scope>
    <source>
        <strain evidence="13">CBS 394.84</strain>
    </source>
</reference>
<evidence type="ECO:0000313" key="14">
    <source>
        <dbReference type="Proteomes" id="UP000800039"/>
    </source>
</evidence>
<organism evidence="13 14">
    <name type="scientific">Cucurbitaria berberidis CBS 394.84</name>
    <dbReference type="NCBI Taxonomy" id="1168544"/>
    <lineage>
        <taxon>Eukaryota</taxon>
        <taxon>Fungi</taxon>
        <taxon>Dikarya</taxon>
        <taxon>Ascomycota</taxon>
        <taxon>Pezizomycotina</taxon>
        <taxon>Dothideomycetes</taxon>
        <taxon>Pleosporomycetidae</taxon>
        <taxon>Pleosporales</taxon>
        <taxon>Pleosporineae</taxon>
        <taxon>Cucurbitariaceae</taxon>
        <taxon>Cucurbitaria</taxon>
    </lineage>
</organism>
<dbReference type="Pfam" id="PF25506">
    <property type="entry name" value="TIM-barrel_MTC6"/>
    <property type="match status" value="1"/>
</dbReference>
<dbReference type="RefSeq" id="XP_040793172.1">
    <property type="nucleotide sequence ID" value="XM_040929885.1"/>
</dbReference>
<evidence type="ECO:0000256" key="1">
    <source>
        <dbReference type="ARBA" id="ARBA00004479"/>
    </source>
</evidence>
<evidence type="ECO:0000256" key="9">
    <source>
        <dbReference type="ARBA" id="ARBA00039865"/>
    </source>
</evidence>
<feature type="transmembrane region" description="Helical" evidence="11">
    <location>
        <begin position="598"/>
        <end position="622"/>
    </location>
</feature>
<dbReference type="Proteomes" id="UP000800039">
    <property type="component" value="Unassembled WGS sequence"/>
</dbReference>
<evidence type="ECO:0000256" key="10">
    <source>
        <dbReference type="SAM" id="MobiDB-lite"/>
    </source>
</evidence>
<feature type="domain" description="MTC6 partial TIM-barrel" evidence="12">
    <location>
        <begin position="26"/>
        <end position="439"/>
    </location>
</feature>
<feature type="compositionally biased region" description="Polar residues" evidence="10">
    <location>
        <begin position="119"/>
        <end position="128"/>
    </location>
</feature>
<evidence type="ECO:0000256" key="4">
    <source>
        <dbReference type="ARBA" id="ARBA00022989"/>
    </source>
</evidence>
<comment type="function">
    <text evidence="7">May be involved in telomere capping.</text>
</comment>